<organism evidence="2">
    <name type="scientific">Brugia malayi</name>
    <name type="common">Filarial nematode worm</name>
    <dbReference type="NCBI Taxonomy" id="6279"/>
    <lineage>
        <taxon>Eukaryota</taxon>
        <taxon>Metazoa</taxon>
        <taxon>Ecdysozoa</taxon>
        <taxon>Nematoda</taxon>
        <taxon>Chromadorea</taxon>
        <taxon>Rhabditida</taxon>
        <taxon>Spirurina</taxon>
        <taxon>Spiruromorpha</taxon>
        <taxon>Filarioidea</taxon>
        <taxon>Onchocercidae</taxon>
        <taxon>Brugia</taxon>
    </lineage>
</organism>
<dbReference type="FunCoup" id="A0A0K0JFF0">
    <property type="interactions" value="145"/>
</dbReference>
<evidence type="ECO:0000313" key="2">
    <source>
        <dbReference type="EMBL" id="CTP81202.1"/>
    </source>
</evidence>
<evidence type="ECO:0000313" key="5">
    <source>
        <dbReference type="WBParaSite" id="Bm4612.1"/>
    </source>
</evidence>
<dbReference type="EMBL" id="LN856939">
    <property type="protein sequence ID" value="CTP81202.1"/>
    <property type="molecule type" value="Genomic_DNA"/>
</dbReference>
<proteinExistence type="predicted"/>
<reference evidence="5" key="4">
    <citation type="submission" date="2019-12" db="UniProtKB">
        <authorList>
            <consortium name="WormBaseParasite"/>
        </authorList>
    </citation>
    <scope>IDENTIFICATION</scope>
</reference>
<evidence type="ECO:0000256" key="1">
    <source>
        <dbReference type="SAM" id="SignalP"/>
    </source>
</evidence>
<dbReference type="AlphaFoldDB" id="A0A0K0JFF0"/>
<reference evidence="3" key="3">
    <citation type="submission" date="2019-04" db="EMBL/GenBank/DDBJ databases">
        <authorList>
            <person name="Howe K."/>
            <person name="Paulini M."/>
            <person name="Williams G."/>
        </authorList>
    </citation>
    <scope>NUCLEOTIDE SEQUENCE [LARGE SCALE GENOMIC DNA]</scope>
    <source>
        <strain evidence="3">FR3</strain>
    </source>
</reference>
<evidence type="ECO:0000313" key="6">
    <source>
        <dbReference type="WormBase" id="Bm4612"/>
    </source>
</evidence>
<dbReference type="OMA" id="FMCEILG"/>
<dbReference type="EMBL" id="CAAKNF010000193">
    <property type="protein sequence ID" value="VIO93598.1"/>
    <property type="molecule type" value="Genomic_DNA"/>
</dbReference>
<feature type="chain" id="PRO_5023838271" evidence="1">
    <location>
        <begin position="24"/>
        <end position="107"/>
    </location>
</feature>
<dbReference type="Proteomes" id="UP000006672">
    <property type="component" value="Unassembled WGS sequence"/>
</dbReference>
<dbReference type="KEGG" id="bmy:BM_BM4612"/>
<sequence length="107" mass="12103">MINHYRQLFITFIIFHLAPTANSCSPLPQFLNYNNFHLLQYAECRGAKVYEIQGIQDMDQCTQACRQFGCAAINFFQLGEFEFMCEILGTVIGVIPAQGAACYTATF</sequence>
<reference evidence="2" key="2">
    <citation type="submission" date="2012-12" db="EMBL/GenBank/DDBJ databases">
        <authorList>
            <person name="Gao Y.W."/>
            <person name="Fan S.T."/>
            <person name="Sun H.T."/>
            <person name="Wang Z."/>
            <person name="Gao X.L."/>
            <person name="Li Y.G."/>
            <person name="Wang T.C."/>
            <person name="Zhang K."/>
            <person name="Xu W.W."/>
            <person name="Yu Z.J."/>
            <person name="Xia X.Z."/>
        </authorList>
    </citation>
    <scope>NUCLEOTIDE SEQUENCE</scope>
    <source>
        <strain evidence="2">FR3</strain>
    </source>
</reference>
<keyword evidence="4" id="KW-1185">Reference proteome</keyword>
<keyword evidence="1" id="KW-0732">Signal</keyword>
<name>A0A0K0JFF0_BRUMA</name>
<dbReference type="CTD" id="6099242"/>
<accession>A0A0K0JFF0</accession>
<dbReference type="WBParaSite" id="Bm4612.1">
    <property type="protein sequence ID" value="Bm4612.1"/>
    <property type="gene ID" value="WBGene00224873"/>
</dbReference>
<dbReference type="GeneID" id="6099242"/>
<dbReference type="WormBase" id="Bm4612">
    <property type="protein sequence ID" value="BM32089"/>
    <property type="gene ID" value="WBGene00224873"/>
</dbReference>
<dbReference type="RefSeq" id="XP_042934400.1">
    <property type="nucleotide sequence ID" value="XM_043078466.1"/>
</dbReference>
<dbReference type="OrthoDB" id="5837354at2759"/>
<accession>A0A4E9FC14</accession>
<gene>
    <name evidence="2 5 6" type="ORF">Bm4612</name>
    <name evidence="3" type="ORF">BM_BM4612</name>
    <name evidence="2" type="ORF">BM_Bm4612</name>
</gene>
<protein>
    <submittedName>
        <fullName evidence="2 5">Bm4612</fullName>
    </submittedName>
</protein>
<feature type="signal peptide" evidence="1">
    <location>
        <begin position="1"/>
        <end position="23"/>
    </location>
</feature>
<evidence type="ECO:0000313" key="4">
    <source>
        <dbReference type="Proteomes" id="UP000006672"/>
    </source>
</evidence>
<reference evidence="2 4" key="1">
    <citation type="journal article" date="2007" name="Science">
        <title>Draft genome of the filarial nematode parasite Brugia malayi.</title>
        <authorList>
            <person name="Ghedin E."/>
            <person name="Wang S."/>
            <person name="Spiro D."/>
            <person name="Caler E."/>
            <person name="Zhao Q."/>
            <person name="Crabtree J."/>
            <person name="Allen J.E."/>
            <person name="Delcher A.L."/>
            <person name="Guiliano D.B."/>
            <person name="Miranda-Saavedra D."/>
            <person name="Angiuoli S.V."/>
            <person name="Creasy T."/>
            <person name="Amedeo P."/>
            <person name="Haas B."/>
            <person name="El-Sayed N.M."/>
            <person name="Wortman J.R."/>
            <person name="Feldblyum T."/>
            <person name="Tallon L."/>
            <person name="Schatz M."/>
            <person name="Shumway M."/>
            <person name="Koo H."/>
            <person name="Salzberg S.L."/>
            <person name="Schobel S."/>
            <person name="Pertea M."/>
            <person name="Pop M."/>
            <person name="White O."/>
            <person name="Barton G.J."/>
            <person name="Carlow C.K."/>
            <person name="Crawford M.J."/>
            <person name="Daub J."/>
            <person name="Dimmic M.W."/>
            <person name="Estes C.F."/>
            <person name="Foster J.M."/>
            <person name="Ganatra M."/>
            <person name="Gregory W.F."/>
            <person name="Johnson N.M."/>
            <person name="Jin J."/>
            <person name="Komuniecki R."/>
            <person name="Korf I."/>
            <person name="Kumar S."/>
            <person name="Laney S."/>
            <person name="Li B.W."/>
            <person name="Li W."/>
            <person name="Lindblom T.H."/>
            <person name="Lustigman S."/>
            <person name="Ma D."/>
            <person name="Maina C.V."/>
            <person name="Martin D.M."/>
            <person name="McCarter J.P."/>
            <person name="McReynolds L."/>
            <person name="Mitreva M."/>
            <person name="Nutman T.B."/>
            <person name="Parkinson J."/>
            <person name="Peregrin-Alvarez J.M."/>
            <person name="Poole C."/>
            <person name="Ren Q."/>
            <person name="Saunders L."/>
            <person name="Sluder A.E."/>
            <person name="Smith K."/>
            <person name="Stanke M."/>
            <person name="Unnasch T.R."/>
            <person name="Ware J."/>
            <person name="Wei A.D."/>
            <person name="Weil G."/>
            <person name="Williams D.J."/>
            <person name="Zhang Y."/>
            <person name="Williams S.A."/>
            <person name="Fraser-Liggett C."/>
            <person name="Slatko B."/>
            <person name="Blaxter M.L."/>
            <person name="Scott A.L."/>
        </authorList>
    </citation>
    <scope>NUCLEOTIDE SEQUENCE</scope>
    <source>
        <strain evidence="2 4">FR3</strain>
    </source>
</reference>
<evidence type="ECO:0000313" key="3">
    <source>
        <dbReference type="EMBL" id="VIO93598.1"/>
    </source>
</evidence>